<reference evidence="2" key="1">
    <citation type="journal article" date="2013" name="Proc. Natl. Acad. Sci. U.S.A.">
        <title>Genome structure and metabolic features in the red seaweed Chondrus crispus shed light on evolution of the Archaeplastida.</title>
        <authorList>
            <person name="Collen J."/>
            <person name="Porcel B."/>
            <person name="Carre W."/>
            <person name="Ball S.G."/>
            <person name="Chaparro C."/>
            <person name="Tonon T."/>
            <person name="Barbeyron T."/>
            <person name="Michel G."/>
            <person name="Noel B."/>
            <person name="Valentin K."/>
            <person name="Elias M."/>
            <person name="Artiguenave F."/>
            <person name="Arun A."/>
            <person name="Aury J.M."/>
            <person name="Barbosa-Neto J.F."/>
            <person name="Bothwell J.H."/>
            <person name="Bouget F.Y."/>
            <person name="Brillet L."/>
            <person name="Cabello-Hurtado F."/>
            <person name="Capella-Gutierrez S."/>
            <person name="Charrier B."/>
            <person name="Cladiere L."/>
            <person name="Cock J.M."/>
            <person name="Coelho S.M."/>
            <person name="Colleoni C."/>
            <person name="Czjzek M."/>
            <person name="Da Silva C."/>
            <person name="Delage L."/>
            <person name="Denoeud F."/>
            <person name="Deschamps P."/>
            <person name="Dittami S.M."/>
            <person name="Gabaldon T."/>
            <person name="Gachon C.M."/>
            <person name="Groisillier A."/>
            <person name="Herve C."/>
            <person name="Jabbari K."/>
            <person name="Katinka M."/>
            <person name="Kloareg B."/>
            <person name="Kowalczyk N."/>
            <person name="Labadie K."/>
            <person name="Leblanc C."/>
            <person name="Lopez P.J."/>
            <person name="McLachlan D.H."/>
            <person name="Meslet-Cladiere L."/>
            <person name="Moustafa A."/>
            <person name="Nehr Z."/>
            <person name="Nyvall Collen P."/>
            <person name="Panaud O."/>
            <person name="Partensky F."/>
            <person name="Poulain J."/>
            <person name="Rensing S.A."/>
            <person name="Rousvoal S."/>
            <person name="Samson G."/>
            <person name="Symeonidi A."/>
            <person name="Weissenbach J."/>
            <person name="Zambounis A."/>
            <person name="Wincker P."/>
            <person name="Boyen C."/>
        </authorList>
    </citation>
    <scope>NUCLEOTIDE SEQUENCE [LARGE SCALE GENOMIC DNA]</scope>
    <source>
        <strain evidence="2">cv. Stackhouse</strain>
    </source>
</reference>
<proteinExistence type="predicted"/>
<dbReference type="OrthoDB" id="144at2759"/>
<gene>
    <name evidence="1" type="ORF">CHC_T00006257001</name>
</gene>
<protein>
    <recommendedName>
        <fullName evidence="3">Nucleotidyl transferase domain-containing protein</fullName>
    </recommendedName>
</protein>
<evidence type="ECO:0008006" key="3">
    <source>
        <dbReference type="Google" id="ProtNLM"/>
    </source>
</evidence>
<dbReference type="GeneID" id="17326154"/>
<dbReference type="Proteomes" id="UP000012073">
    <property type="component" value="Unassembled WGS sequence"/>
</dbReference>
<dbReference type="AlphaFoldDB" id="R7QLA9"/>
<dbReference type="EMBL" id="HG001940">
    <property type="protein sequence ID" value="CDF38538.1"/>
    <property type="molecule type" value="Genomic_DNA"/>
</dbReference>
<organism evidence="1 2">
    <name type="scientific">Chondrus crispus</name>
    <name type="common">Carrageen Irish moss</name>
    <name type="synonym">Polymorpha crispa</name>
    <dbReference type="NCBI Taxonomy" id="2769"/>
    <lineage>
        <taxon>Eukaryota</taxon>
        <taxon>Rhodophyta</taxon>
        <taxon>Florideophyceae</taxon>
        <taxon>Rhodymeniophycidae</taxon>
        <taxon>Gigartinales</taxon>
        <taxon>Gigartinaceae</taxon>
        <taxon>Chondrus</taxon>
    </lineage>
</organism>
<dbReference type="InterPro" id="IPR029044">
    <property type="entry name" value="Nucleotide-diphossugar_trans"/>
</dbReference>
<accession>R7QLA9</accession>
<dbReference type="KEGG" id="ccp:CHC_T00006257001"/>
<evidence type="ECO:0000313" key="2">
    <source>
        <dbReference type="Proteomes" id="UP000012073"/>
    </source>
</evidence>
<evidence type="ECO:0000313" key="1">
    <source>
        <dbReference type="EMBL" id="CDF38538.1"/>
    </source>
</evidence>
<name>R7QLA9_CHOCR</name>
<dbReference type="Gramene" id="CDF38538">
    <property type="protein sequence ID" value="CDF38538"/>
    <property type="gene ID" value="CHC_T00006257001"/>
</dbReference>
<keyword evidence="2" id="KW-1185">Reference proteome</keyword>
<dbReference type="RefSeq" id="XP_005718431.1">
    <property type="nucleotide sequence ID" value="XM_005718374.1"/>
</dbReference>
<sequence>MGTVHALLAAKPHIDAPFIVLNGDTLYGDKALDKVCTHIKYKDTPCMPGYPLRDVLPRSGKVNRAVIRIEGSALTQIVEQYNICMDDINAGKYSGDELTSMNIFGFQPSILDFAQRKFDKWLEDNATEETSEYILSTMLNDLLPEEGVKSFVYGVDNAIPLELTNPEDFAFVRNNLDLVGL</sequence>
<dbReference type="Gene3D" id="3.90.550.10">
    <property type="entry name" value="Spore Coat Polysaccharide Biosynthesis Protein SpsA, Chain A"/>
    <property type="match status" value="1"/>
</dbReference>
<dbReference type="SUPFAM" id="SSF53448">
    <property type="entry name" value="Nucleotide-diphospho-sugar transferases"/>
    <property type="match status" value="1"/>
</dbReference>